<dbReference type="PANTHER" id="PTHR30438:SF2">
    <property type="entry name" value="MEMBRANE PROTEIN"/>
    <property type="match status" value="1"/>
</dbReference>
<dbReference type="PANTHER" id="PTHR30438">
    <property type="entry name" value="36 KDA ANTIGEN-RELATED"/>
    <property type="match status" value="1"/>
</dbReference>
<dbReference type="OrthoDB" id="9778236at2"/>
<feature type="transmembrane region" description="Helical" evidence="2">
    <location>
        <begin position="9"/>
        <end position="29"/>
    </location>
</feature>
<evidence type="ECO:0000256" key="2">
    <source>
        <dbReference type="SAM" id="Phobius"/>
    </source>
</evidence>
<organism evidence="3 4">
    <name type="scientific">Vreelandella nigrificans</name>
    <dbReference type="NCBI Taxonomy" id="2042704"/>
    <lineage>
        <taxon>Bacteria</taxon>
        <taxon>Pseudomonadati</taxon>
        <taxon>Pseudomonadota</taxon>
        <taxon>Gammaproteobacteria</taxon>
        <taxon>Oceanospirillales</taxon>
        <taxon>Halomonadaceae</taxon>
        <taxon>Vreelandella</taxon>
    </lineage>
</organism>
<dbReference type="Gene3D" id="2.40.30.170">
    <property type="match status" value="1"/>
</dbReference>
<dbReference type="SUPFAM" id="SSF111369">
    <property type="entry name" value="HlyD-like secretion proteins"/>
    <property type="match status" value="2"/>
</dbReference>
<evidence type="ECO:0000256" key="1">
    <source>
        <dbReference type="SAM" id="Coils"/>
    </source>
</evidence>
<evidence type="ECO:0000313" key="4">
    <source>
        <dbReference type="Proteomes" id="UP000218677"/>
    </source>
</evidence>
<evidence type="ECO:0000313" key="3">
    <source>
        <dbReference type="EMBL" id="PCF95495.1"/>
    </source>
</evidence>
<keyword evidence="2" id="KW-0472">Membrane</keyword>
<keyword evidence="2" id="KW-1133">Transmembrane helix</keyword>
<reference evidence="4" key="1">
    <citation type="submission" date="2017-09" db="EMBL/GenBank/DDBJ databases">
        <authorList>
            <person name="Cho G.-S."/>
            <person name="Oguntoyinbo F.A."/>
            <person name="Cnockaert M."/>
            <person name="Kabisch J."/>
            <person name="Neve H."/>
            <person name="Bockelmann W."/>
            <person name="Wenning M."/>
            <person name="Franz C.M."/>
            <person name="Vandamme P."/>
        </authorList>
    </citation>
    <scope>NUCLEOTIDE SEQUENCE [LARGE SCALE GENOMIC DNA]</scope>
    <source>
        <strain evidence="4">MBT G8648</strain>
    </source>
</reference>
<accession>A0A2A4HMR5</accession>
<dbReference type="GO" id="GO:0005886">
    <property type="term" value="C:plasma membrane"/>
    <property type="evidence" value="ECO:0007669"/>
    <property type="project" value="TreeGrafter"/>
</dbReference>
<dbReference type="RefSeq" id="WP_096651795.1">
    <property type="nucleotide sequence ID" value="NZ_NWUX01000009.1"/>
</dbReference>
<dbReference type="Gene3D" id="1.10.287.470">
    <property type="entry name" value="Helix hairpin bin"/>
    <property type="match status" value="2"/>
</dbReference>
<sequence>MSISIKKTVVVFTAIAVIAAIGWVGWDWLNQRGAPEGLLVSNGRIEATEVDVSAKFGGRVVQILVDEGDQVQAGQVLAHMQVDSLQAQLREALAQLQQAEHTVQASQVQVSMRRGDQLAAEAVVVQRQTELDAAQRRLVRTEALINDGATTGQELDDDRASVANARAALDAARAQASAAESAIEAAESEVTGAVSAVAAAQATVERVQSELDDSALKAPRDGRVQYRLAQPGEVVGDGGKVLNLIDLSDVYMSFFLPTEAAGQVALGSEVRIVLDTAPDWPIPAQITFVSRQAQFTPKSVETANERQKLMFRVKARIDASLLYQYQDYVKSGLPGVAWIKTDPQVAWPETLRLREQP</sequence>
<proteinExistence type="predicted"/>
<keyword evidence="1" id="KW-0175">Coiled coil</keyword>
<dbReference type="AlphaFoldDB" id="A0A2A4HMR5"/>
<dbReference type="EMBL" id="NWUX01000009">
    <property type="protein sequence ID" value="PCF95495.1"/>
    <property type="molecule type" value="Genomic_DNA"/>
</dbReference>
<protein>
    <submittedName>
        <fullName evidence="3">Hemolysin D</fullName>
    </submittedName>
</protein>
<dbReference type="Gene3D" id="2.40.50.100">
    <property type="match status" value="2"/>
</dbReference>
<feature type="coiled-coil region" evidence="1">
    <location>
        <begin position="82"/>
        <end position="109"/>
    </location>
</feature>
<feature type="coiled-coil region" evidence="1">
    <location>
        <begin position="155"/>
        <end position="189"/>
    </location>
</feature>
<name>A0A2A4HMR5_9GAMM</name>
<gene>
    <name evidence="3" type="ORF">CPA45_12090</name>
</gene>
<keyword evidence="2" id="KW-0812">Transmembrane</keyword>
<dbReference type="PRINTS" id="PR01490">
    <property type="entry name" value="RTXTOXIND"/>
</dbReference>
<dbReference type="Proteomes" id="UP000218677">
    <property type="component" value="Unassembled WGS sequence"/>
</dbReference>
<keyword evidence="4" id="KW-1185">Reference proteome</keyword>
<comment type="caution">
    <text evidence="3">The sequence shown here is derived from an EMBL/GenBank/DDBJ whole genome shotgun (WGS) entry which is preliminary data.</text>
</comment>